<evidence type="ECO:0000256" key="3">
    <source>
        <dbReference type="ARBA" id="ARBA00022679"/>
    </source>
</evidence>
<dbReference type="RefSeq" id="XP_023935602.2">
    <property type="nucleotide sequence ID" value="XM_024079834.2"/>
</dbReference>
<sequence length="282" mass="33319">MDNTVKNVTLAETIWSFKGKVDYVDDWFLMKSPFLLIFITSCYLTFVLKVGPAYMKDRRPFNVTKILILYNTFQVLYSVYLCIEGTDLIWFNGLLCPSCLMDTKESRYLITSRTYFYFLAKVSELLDTIFFVLRKKDNQVTFLHVYHHSLMMWSTWLTLKYEPTYNTIFLGTLNSFVHVIMYTYYGLSAFPELEKYLWWKRYITKMQLTQFVVILLHAMANLRYSGCPPSNTLLITIVANVIIFIYLFGKFYINAYMKSKGKNVKLINNNNVTHDIKSMKSK</sequence>
<feature type="transmembrane region" description="Helical" evidence="10">
    <location>
        <begin position="208"/>
        <end position="226"/>
    </location>
</feature>
<evidence type="ECO:0000256" key="2">
    <source>
        <dbReference type="ARBA" id="ARBA00022516"/>
    </source>
</evidence>
<dbReference type="GO" id="GO:0034625">
    <property type="term" value="P:fatty acid elongation, monounsaturated fatty acid"/>
    <property type="evidence" value="ECO:0007669"/>
    <property type="project" value="TreeGrafter"/>
</dbReference>
<dbReference type="PANTHER" id="PTHR11157">
    <property type="entry name" value="FATTY ACID ACYL TRANSFERASE-RELATED"/>
    <property type="match status" value="1"/>
</dbReference>
<dbReference type="GO" id="GO:0030148">
    <property type="term" value="P:sphingolipid biosynthetic process"/>
    <property type="evidence" value="ECO:0007669"/>
    <property type="project" value="TreeGrafter"/>
</dbReference>
<dbReference type="GO" id="GO:0005789">
    <property type="term" value="C:endoplasmic reticulum membrane"/>
    <property type="evidence" value="ECO:0007669"/>
    <property type="project" value="TreeGrafter"/>
</dbReference>
<dbReference type="Proteomes" id="UP001652582">
    <property type="component" value="Chromosome 7"/>
</dbReference>
<dbReference type="PROSITE" id="PS01188">
    <property type="entry name" value="ELO"/>
    <property type="match status" value="1"/>
</dbReference>
<keyword evidence="8 10" id="KW-0472">Membrane</keyword>
<dbReference type="OrthoDB" id="434092at2759"/>
<comment type="subcellular location">
    <subcellularLocation>
        <location evidence="1">Membrane</location>
        <topology evidence="1">Multi-pass membrane protein</topology>
    </subcellularLocation>
</comment>
<comment type="similarity">
    <text evidence="10">Belongs to the ELO family.</text>
</comment>
<evidence type="ECO:0000256" key="9">
    <source>
        <dbReference type="ARBA" id="ARBA00023160"/>
    </source>
</evidence>
<keyword evidence="11" id="KW-1185">Reference proteome</keyword>
<dbReference type="InterPro" id="IPR002076">
    <property type="entry name" value="ELO_fam"/>
</dbReference>
<dbReference type="PANTHER" id="PTHR11157:SF103">
    <property type="entry name" value="ELONGATION OF VERY LONG CHAIN FATTY ACIDS PROTEIN"/>
    <property type="match status" value="1"/>
</dbReference>
<keyword evidence="2 10" id="KW-0444">Lipid biosynthesis</keyword>
<dbReference type="InterPro" id="IPR030457">
    <property type="entry name" value="ELO_CS"/>
</dbReference>
<organism evidence="11 12">
    <name type="scientific">Bicyclus anynana</name>
    <name type="common">Squinting bush brown butterfly</name>
    <dbReference type="NCBI Taxonomy" id="110368"/>
    <lineage>
        <taxon>Eukaryota</taxon>
        <taxon>Metazoa</taxon>
        <taxon>Ecdysozoa</taxon>
        <taxon>Arthropoda</taxon>
        <taxon>Hexapoda</taxon>
        <taxon>Insecta</taxon>
        <taxon>Pterygota</taxon>
        <taxon>Neoptera</taxon>
        <taxon>Endopterygota</taxon>
        <taxon>Lepidoptera</taxon>
        <taxon>Glossata</taxon>
        <taxon>Ditrysia</taxon>
        <taxon>Papilionoidea</taxon>
        <taxon>Nymphalidae</taxon>
        <taxon>Satyrinae</taxon>
        <taxon>Satyrini</taxon>
        <taxon>Mycalesina</taxon>
        <taxon>Bicyclus</taxon>
    </lineage>
</organism>
<dbReference type="AlphaFoldDB" id="A0A6J1MRU0"/>
<dbReference type="GeneID" id="112044094"/>
<dbReference type="GO" id="GO:0009922">
    <property type="term" value="F:fatty acid elongase activity"/>
    <property type="evidence" value="ECO:0007669"/>
    <property type="project" value="UniProtKB-EC"/>
</dbReference>
<name>A0A6J1MRU0_BICAN</name>
<feature type="transmembrane region" description="Helical" evidence="10">
    <location>
        <begin position="232"/>
        <end position="253"/>
    </location>
</feature>
<keyword evidence="3 10" id="KW-0808">Transferase</keyword>
<keyword evidence="4 10" id="KW-0812">Transmembrane</keyword>
<reference evidence="12" key="1">
    <citation type="submission" date="2025-08" db="UniProtKB">
        <authorList>
            <consortium name="RefSeq"/>
        </authorList>
    </citation>
    <scope>IDENTIFICATION</scope>
</reference>
<protein>
    <recommendedName>
        <fullName evidence="10">Elongation of very long chain fatty acids protein</fullName>
        <ecNumber evidence="10">2.3.1.199</ecNumber>
    </recommendedName>
    <alternativeName>
        <fullName evidence="10">Very-long-chain 3-oxoacyl-CoA synthase</fullName>
    </alternativeName>
</protein>
<feature type="transmembrane region" description="Helical" evidence="10">
    <location>
        <begin position="34"/>
        <end position="54"/>
    </location>
</feature>
<evidence type="ECO:0000313" key="12">
    <source>
        <dbReference type="RefSeq" id="XP_023935602.2"/>
    </source>
</evidence>
<evidence type="ECO:0000256" key="1">
    <source>
        <dbReference type="ARBA" id="ARBA00004141"/>
    </source>
</evidence>
<accession>A0A6J1MRU0</accession>
<keyword evidence="5 10" id="KW-0276">Fatty acid metabolism</keyword>
<evidence type="ECO:0000256" key="5">
    <source>
        <dbReference type="ARBA" id="ARBA00022832"/>
    </source>
</evidence>
<dbReference type="GO" id="GO:0019367">
    <property type="term" value="P:fatty acid elongation, saturated fatty acid"/>
    <property type="evidence" value="ECO:0007669"/>
    <property type="project" value="TreeGrafter"/>
</dbReference>
<dbReference type="GO" id="GO:0034626">
    <property type="term" value="P:fatty acid elongation, polyunsaturated fatty acid"/>
    <property type="evidence" value="ECO:0007669"/>
    <property type="project" value="TreeGrafter"/>
</dbReference>
<keyword evidence="7 10" id="KW-0443">Lipid metabolism</keyword>
<dbReference type="Pfam" id="PF01151">
    <property type="entry name" value="ELO"/>
    <property type="match status" value="1"/>
</dbReference>
<keyword evidence="6 10" id="KW-1133">Transmembrane helix</keyword>
<evidence type="ECO:0000256" key="10">
    <source>
        <dbReference type="RuleBase" id="RU361115"/>
    </source>
</evidence>
<dbReference type="KEGG" id="bany:112044094"/>
<gene>
    <name evidence="12" type="primary">LOC112044094</name>
</gene>
<keyword evidence="9 10" id="KW-0275">Fatty acid biosynthesis</keyword>
<evidence type="ECO:0000313" key="11">
    <source>
        <dbReference type="Proteomes" id="UP001652582"/>
    </source>
</evidence>
<dbReference type="GO" id="GO:0042761">
    <property type="term" value="P:very long-chain fatty acid biosynthetic process"/>
    <property type="evidence" value="ECO:0007669"/>
    <property type="project" value="TreeGrafter"/>
</dbReference>
<evidence type="ECO:0000256" key="8">
    <source>
        <dbReference type="ARBA" id="ARBA00023136"/>
    </source>
</evidence>
<feature type="transmembrane region" description="Helical" evidence="10">
    <location>
        <begin position="165"/>
        <end position="187"/>
    </location>
</feature>
<evidence type="ECO:0000256" key="6">
    <source>
        <dbReference type="ARBA" id="ARBA00022989"/>
    </source>
</evidence>
<evidence type="ECO:0000256" key="4">
    <source>
        <dbReference type="ARBA" id="ARBA00022692"/>
    </source>
</evidence>
<proteinExistence type="inferred from homology"/>
<evidence type="ECO:0000256" key="7">
    <source>
        <dbReference type="ARBA" id="ARBA00023098"/>
    </source>
</evidence>
<comment type="catalytic activity">
    <reaction evidence="10">
        <text>a very-long-chain acyl-CoA + malonyl-CoA + H(+) = a very-long-chain 3-oxoacyl-CoA + CO2 + CoA</text>
        <dbReference type="Rhea" id="RHEA:32727"/>
        <dbReference type="ChEBI" id="CHEBI:15378"/>
        <dbReference type="ChEBI" id="CHEBI:16526"/>
        <dbReference type="ChEBI" id="CHEBI:57287"/>
        <dbReference type="ChEBI" id="CHEBI:57384"/>
        <dbReference type="ChEBI" id="CHEBI:90725"/>
        <dbReference type="ChEBI" id="CHEBI:90736"/>
        <dbReference type="EC" id="2.3.1.199"/>
    </reaction>
</comment>
<dbReference type="EC" id="2.3.1.199" evidence="10"/>
<feature type="transmembrane region" description="Helical" evidence="10">
    <location>
        <begin position="75"/>
        <end position="95"/>
    </location>
</feature>